<keyword evidence="1" id="KW-1133">Transmembrane helix</keyword>
<protein>
    <submittedName>
        <fullName evidence="2">Uncharacterized protein</fullName>
    </submittedName>
</protein>
<evidence type="ECO:0000313" key="3">
    <source>
        <dbReference type="Proteomes" id="UP000198575"/>
    </source>
</evidence>
<evidence type="ECO:0000313" key="2">
    <source>
        <dbReference type="EMBL" id="SFN39208.1"/>
    </source>
</evidence>
<name>A0A1I4YMD6_9GAMM</name>
<keyword evidence="1" id="KW-0812">Transmembrane</keyword>
<accession>A0A1I4YMD6</accession>
<evidence type="ECO:0000256" key="1">
    <source>
        <dbReference type="SAM" id="Phobius"/>
    </source>
</evidence>
<keyword evidence="1" id="KW-0472">Membrane</keyword>
<reference evidence="2 3" key="1">
    <citation type="submission" date="2016-10" db="EMBL/GenBank/DDBJ databases">
        <authorList>
            <person name="de Groot N.N."/>
        </authorList>
    </citation>
    <scope>NUCLEOTIDE SEQUENCE [LARGE SCALE GENOMIC DNA]</scope>
    <source>
        <strain evidence="2 3">CGMCC 1.7659</strain>
    </source>
</reference>
<feature type="transmembrane region" description="Helical" evidence="1">
    <location>
        <begin position="52"/>
        <end position="72"/>
    </location>
</feature>
<dbReference type="EMBL" id="FOVF01000018">
    <property type="protein sequence ID" value="SFN39208.1"/>
    <property type="molecule type" value="Genomic_DNA"/>
</dbReference>
<dbReference type="Proteomes" id="UP000198575">
    <property type="component" value="Unassembled WGS sequence"/>
</dbReference>
<dbReference type="AlphaFoldDB" id="A0A1I4YMD6"/>
<organism evidence="2 3">
    <name type="scientific">Dokdonella immobilis</name>
    <dbReference type="NCBI Taxonomy" id="578942"/>
    <lineage>
        <taxon>Bacteria</taxon>
        <taxon>Pseudomonadati</taxon>
        <taxon>Pseudomonadota</taxon>
        <taxon>Gammaproteobacteria</taxon>
        <taxon>Lysobacterales</taxon>
        <taxon>Rhodanobacteraceae</taxon>
        <taxon>Dokdonella</taxon>
    </lineage>
</organism>
<sequence>MLLAPFTSMESPIGQRTVRNVAPGLLPWLLLWALAGTLALCLLPGLRGNALSGFSLPFWLIGAPLLDIAWLTRKRWLAALRKRIGSRVSPRRRGIR</sequence>
<dbReference type="STRING" id="578942.SAMN05216289_11865"/>
<gene>
    <name evidence="2" type="ORF">SAMN05216289_11865</name>
</gene>
<proteinExistence type="predicted"/>
<feature type="transmembrane region" description="Helical" evidence="1">
    <location>
        <begin position="25"/>
        <end position="46"/>
    </location>
</feature>
<keyword evidence="3" id="KW-1185">Reference proteome</keyword>